<dbReference type="InterPro" id="IPR011008">
    <property type="entry name" value="Dimeric_a/b-barrel"/>
</dbReference>
<protein>
    <submittedName>
        <fullName evidence="5">Lrp/AsnC family transcriptional regulator</fullName>
    </submittedName>
</protein>
<dbReference type="SUPFAM" id="SSF46785">
    <property type="entry name" value="Winged helix' DNA-binding domain"/>
    <property type="match status" value="1"/>
</dbReference>
<accession>A0ABV8U1E2</accession>
<dbReference type="PANTHER" id="PTHR30154:SF34">
    <property type="entry name" value="TRANSCRIPTIONAL REGULATOR AZLB"/>
    <property type="match status" value="1"/>
</dbReference>
<comment type="caution">
    <text evidence="5">The sequence shown here is derived from an EMBL/GenBank/DDBJ whole genome shotgun (WGS) entry which is preliminary data.</text>
</comment>
<dbReference type="Gene3D" id="1.10.10.10">
    <property type="entry name" value="Winged helix-like DNA-binding domain superfamily/Winged helix DNA-binding domain"/>
    <property type="match status" value="1"/>
</dbReference>
<evidence type="ECO:0000313" key="5">
    <source>
        <dbReference type="EMBL" id="MFC4336574.1"/>
    </source>
</evidence>
<dbReference type="InterPro" id="IPR000485">
    <property type="entry name" value="AsnC-type_HTH_dom"/>
</dbReference>
<keyword evidence="1" id="KW-0805">Transcription regulation</keyword>
<evidence type="ECO:0000259" key="4">
    <source>
        <dbReference type="PROSITE" id="PS50956"/>
    </source>
</evidence>
<gene>
    <name evidence="5" type="ORF">ACFPET_15325</name>
</gene>
<reference evidence="6" key="1">
    <citation type="journal article" date="2019" name="Int. J. Syst. Evol. Microbiol.">
        <title>The Global Catalogue of Microorganisms (GCM) 10K type strain sequencing project: providing services to taxonomists for standard genome sequencing and annotation.</title>
        <authorList>
            <consortium name="The Broad Institute Genomics Platform"/>
            <consortium name="The Broad Institute Genome Sequencing Center for Infectious Disease"/>
            <person name="Wu L."/>
            <person name="Ma J."/>
        </authorList>
    </citation>
    <scope>NUCLEOTIDE SEQUENCE [LARGE SCALE GENOMIC DNA]</scope>
    <source>
        <strain evidence="6">IBRC-M 10908</strain>
    </source>
</reference>
<dbReference type="InterPro" id="IPR019887">
    <property type="entry name" value="Tscrpt_reg_AsnC/Lrp_C"/>
</dbReference>
<dbReference type="EMBL" id="JBHSDK010000021">
    <property type="protein sequence ID" value="MFC4336574.1"/>
    <property type="molecule type" value="Genomic_DNA"/>
</dbReference>
<evidence type="ECO:0000256" key="2">
    <source>
        <dbReference type="ARBA" id="ARBA00023125"/>
    </source>
</evidence>
<keyword evidence="6" id="KW-1185">Reference proteome</keyword>
<dbReference type="CDD" id="cd00090">
    <property type="entry name" value="HTH_ARSR"/>
    <property type="match status" value="1"/>
</dbReference>
<dbReference type="Pfam" id="PF13412">
    <property type="entry name" value="HTH_24"/>
    <property type="match status" value="1"/>
</dbReference>
<evidence type="ECO:0000313" key="6">
    <source>
        <dbReference type="Proteomes" id="UP001595823"/>
    </source>
</evidence>
<dbReference type="PROSITE" id="PS50956">
    <property type="entry name" value="HTH_ASNC_2"/>
    <property type="match status" value="1"/>
</dbReference>
<sequence>MTMDEIDRAIIAELEQDGRISNVELADRVRLTPAPCLRRVQRLEADGVIRGYRAVIDPESVGRGFQVIVDVDISNEIGNVEAFERTLSDFDEVAEIHRMFGSPDYLVRIAVEDLDAYERFLTRHVLTLPGIMRVNSRFTMKTVKPDGGSAR</sequence>
<dbReference type="InterPro" id="IPR019888">
    <property type="entry name" value="Tscrpt_reg_AsnC-like"/>
</dbReference>
<dbReference type="Proteomes" id="UP001595823">
    <property type="component" value="Unassembled WGS sequence"/>
</dbReference>
<evidence type="ECO:0000256" key="3">
    <source>
        <dbReference type="ARBA" id="ARBA00023163"/>
    </source>
</evidence>
<dbReference type="InterPro" id="IPR036388">
    <property type="entry name" value="WH-like_DNA-bd_sf"/>
</dbReference>
<keyword evidence="2" id="KW-0238">DNA-binding</keyword>
<dbReference type="InterPro" id="IPR011991">
    <property type="entry name" value="ArsR-like_HTH"/>
</dbReference>
<dbReference type="InterPro" id="IPR036390">
    <property type="entry name" value="WH_DNA-bd_sf"/>
</dbReference>
<name>A0ABV8U1E2_9ACTN</name>
<dbReference type="RefSeq" id="WP_380622644.1">
    <property type="nucleotide sequence ID" value="NZ_JBHSDK010000021.1"/>
</dbReference>
<dbReference type="Pfam" id="PF01037">
    <property type="entry name" value="AsnC_trans_reg"/>
    <property type="match status" value="1"/>
</dbReference>
<keyword evidence="3" id="KW-0804">Transcription</keyword>
<evidence type="ECO:0000256" key="1">
    <source>
        <dbReference type="ARBA" id="ARBA00023015"/>
    </source>
</evidence>
<dbReference type="SUPFAM" id="SSF54909">
    <property type="entry name" value="Dimeric alpha+beta barrel"/>
    <property type="match status" value="1"/>
</dbReference>
<dbReference type="SMART" id="SM00344">
    <property type="entry name" value="HTH_ASNC"/>
    <property type="match status" value="1"/>
</dbReference>
<dbReference type="PRINTS" id="PR00033">
    <property type="entry name" value="HTHASNC"/>
</dbReference>
<organism evidence="5 6">
    <name type="scientific">Salininema proteolyticum</name>
    <dbReference type="NCBI Taxonomy" id="1607685"/>
    <lineage>
        <taxon>Bacteria</taxon>
        <taxon>Bacillati</taxon>
        <taxon>Actinomycetota</taxon>
        <taxon>Actinomycetes</taxon>
        <taxon>Glycomycetales</taxon>
        <taxon>Glycomycetaceae</taxon>
        <taxon>Salininema</taxon>
    </lineage>
</organism>
<dbReference type="Gene3D" id="3.30.70.920">
    <property type="match status" value="1"/>
</dbReference>
<feature type="domain" description="HTH asnC-type" evidence="4">
    <location>
        <begin position="3"/>
        <end position="64"/>
    </location>
</feature>
<proteinExistence type="predicted"/>
<dbReference type="PANTHER" id="PTHR30154">
    <property type="entry name" value="LEUCINE-RESPONSIVE REGULATORY PROTEIN"/>
    <property type="match status" value="1"/>
</dbReference>